<comment type="caution">
    <text evidence="3">The sequence shown here is derived from an EMBL/GenBank/DDBJ whole genome shotgun (WGS) entry which is preliminary data.</text>
</comment>
<evidence type="ECO:0000256" key="1">
    <source>
        <dbReference type="SAM" id="Phobius"/>
    </source>
</evidence>
<organism evidence="3 4">
    <name type="scientific">Christiangramia antarctica</name>
    <dbReference type="NCBI Taxonomy" id="2058158"/>
    <lineage>
        <taxon>Bacteria</taxon>
        <taxon>Pseudomonadati</taxon>
        <taxon>Bacteroidota</taxon>
        <taxon>Flavobacteriia</taxon>
        <taxon>Flavobacteriales</taxon>
        <taxon>Flavobacteriaceae</taxon>
        <taxon>Christiangramia</taxon>
    </lineage>
</organism>
<keyword evidence="1" id="KW-0812">Transmembrane</keyword>
<dbReference type="Proteomes" id="UP001597438">
    <property type="component" value="Unassembled WGS sequence"/>
</dbReference>
<evidence type="ECO:0000256" key="2">
    <source>
        <dbReference type="SAM" id="SignalP"/>
    </source>
</evidence>
<sequence length="544" mass="61819">MIKIISHIYTKYRGLSILCLILIFFSAEIHAQNAVSAEVDSTSIKIGEQISYKITVQSKPDELVVFPEGDTFSPLELVEASEVDTLRNNGYRLLREYFLTQFDSGKYVIPQQEVLIRDQSYFTDSIEVEVNNVVVDTTKQKLYPIKPSVDVSGGLRIPAWIWWLLGILLLGALVAFIIIRRKRKKDEEKELPPYEQAMAELENLDKSHLLENREIKQYYSQLSFSARKFLDRKIYDRGLESTTNELVAYLHSQKDQGSLNLSEEIIQDFEKILHRADLAKFANSKPDVITAKEDRSRTQKIIDALRISVPEPTEEELMMDEIYREELAKRRKRKRIIIGILAGVAVVIIGITALIATKGFAYVKDTYLGHPTKELLEGDWIRSEYGNPPVAITTPQVLKRGEIEMPPEIQQMMVGSETFVYGSMLGNFYTALTTIKFKGEVKFDMQKAIEGIYTNLEAKGAKNIIMKQEDFTTVNGAKGVKVFGTLDAINPVTGKNLPNEYVILNFAEKGGFEQVIVIHNQGDTYAQEITQRIINSVELNKQNN</sequence>
<evidence type="ECO:0000313" key="4">
    <source>
        <dbReference type="Proteomes" id="UP001597438"/>
    </source>
</evidence>
<feature type="chain" id="PRO_5046519748" evidence="2">
    <location>
        <begin position="32"/>
        <end position="544"/>
    </location>
</feature>
<evidence type="ECO:0000313" key="3">
    <source>
        <dbReference type="EMBL" id="MFD2832166.1"/>
    </source>
</evidence>
<proteinExistence type="predicted"/>
<keyword evidence="1" id="KW-0472">Membrane</keyword>
<keyword evidence="4" id="KW-1185">Reference proteome</keyword>
<gene>
    <name evidence="3" type="ORF">ACFSYS_02640</name>
</gene>
<feature type="signal peptide" evidence="2">
    <location>
        <begin position="1"/>
        <end position="31"/>
    </location>
</feature>
<protein>
    <submittedName>
        <fullName evidence="3">BatD family protein</fullName>
    </submittedName>
</protein>
<keyword evidence="1" id="KW-1133">Transmembrane helix</keyword>
<dbReference type="RefSeq" id="WP_251739394.1">
    <property type="nucleotide sequence ID" value="NZ_JBHUOJ010000004.1"/>
</dbReference>
<accession>A0ABW5X3M6</accession>
<dbReference type="EMBL" id="JBHUOJ010000004">
    <property type="protein sequence ID" value="MFD2832166.1"/>
    <property type="molecule type" value="Genomic_DNA"/>
</dbReference>
<keyword evidence="2" id="KW-0732">Signal</keyword>
<feature type="transmembrane region" description="Helical" evidence="1">
    <location>
        <begin position="160"/>
        <end position="179"/>
    </location>
</feature>
<feature type="transmembrane region" description="Helical" evidence="1">
    <location>
        <begin position="336"/>
        <end position="356"/>
    </location>
</feature>
<name>A0ABW5X3M6_9FLAO</name>
<reference evidence="4" key="1">
    <citation type="journal article" date="2019" name="Int. J. Syst. Evol. Microbiol.">
        <title>The Global Catalogue of Microorganisms (GCM) 10K type strain sequencing project: providing services to taxonomists for standard genome sequencing and annotation.</title>
        <authorList>
            <consortium name="The Broad Institute Genomics Platform"/>
            <consortium name="The Broad Institute Genome Sequencing Center for Infectious Disease"/>
            <person name="Wu L."/>
            <person name="Ma J."/>
        </authorList>
    </citation>
    <scope>NUCLEOTIDE SEQUENCE [LARGE SCALE GENOMIC DNA]</scope>
    <source>
        <strain evidence="4">KCTC 52925</strain>
    </source>
</reference>